<comment type="caution">
    <text evidence="8">The sequence shown here is derived from an EMBL/GenBank/DDBJ whole genome shotgun (WGS) entry which is preliminary data.</text>
</comment>
<evidence type="ECO:0000256" key="4">
    <source>
        <dbReference type="ARBA" id="ARBA00022723"/>
    </source>
</evidence>
<dbReference type="SFLD" id="SFLDG01091">
    <property type="entry name" value="uncharacterized_CHP01210-like"/>
    <property type="match status" value="1"/>
</dbReference>
<dbReference type="InterPro" id="IPR023404">
    <property type="entry name" value="rSAM_horseshoe"/>
</dbReference>
<keyword evidence="3" id="KW-0949">S-adenosyl-L-methionine</keyword>
<proteinExistence type="predicted"/>
<gene>
    <name evidence="8" type="ORF">OUY18_11025</name>
</gene>
<evidence type="ECO:0000256" key="5">
    <source>
        <dbReference type="ARBA" id="ARBA00023004"/>
    </source>
</evidence>
<keyword evidence="4" id="KW-0479">Metal-binding</keyword>
<dbReference type="InterPro" id="IPR058240">
    <property type="entry name" value="rSAM_sf"/>
</dbReference>
<dbReference type="InterPro" id="IPR007197">
    <property type="entry name" value="rSAM"/>
</dbReference>
<keyword evidence="5" id="KW-0408">Iron</keyword>
<dbReference type="Gene3D" id="3.80.30.20">
    <property type="entry name" value="tm_1862 like domain"/>
    <property type="match status" value="1"/>
</dbReference>
<dbReference type="SMART" id="SM00729">
    <property type="entry name" value="Elp3"/>
    <property type="match status" value="1"/>
</dbReference>
<dbReference type="Pfam" id="PF16199">
    <property type="entry name" value="Radical_SAM_C"/>
    <property type="match status" value="1"/>
</dbReference>
<keyword evidence="2" id="KW-0004">4Fe-4S</keyword>
<dbReference type="PANTHER" id="PTHR11135:SF1">
    <property type="entry name" value="PROTEIN YHCC"/>
    <property type="match status" value="1"/>
</dbReference>
<dbReference type="PANTHER" id="PTHR11135">
    <property type="entry name" value="HISTONE ACETYLTRANSFERASE-RELATED"/>
    <property type="match status" value="1"/>
</dbReference>
<comment type="cofactor">
    <cofactor evidence="1">
        <name>[4Fe-4S] cluster</name>
        <dbReference type="ChEBI" id="CHEBI:49883"/>
    </cofactor>
</comment>
<feature type="domain" description="Radical SAM core" evidence="7">
    <location>
        <begin position="25"/>
        <end position="264"/>
    </location>
</feature>
<keyword evidence="9" id="KW-1185">Reference proteome</keyword>
<dbReference type="SUPFAM" id="SSF102114">
    <property type="entry name" value="Radical SAM enzymes"/>
    <property type="match status" value="1"/>
</dbReference>
<evidence type="ECO:0000313" key="9">
    <source>
        <dbReference type="Proteomes" id="UP001082703"/>
    </source>
</evidence>
<organism evidence="8 9">
    <name type="scientific">Caproiciproducens galactitolivorans</name>
    <dbReference type="NCBI Taxonomy" id="642589"/>
    <lineage>
        <taxon>Bacteria</taxon>
        <taxon>Bacillati</taxon>
        <taxon>Bacillota</taxon>
        <taxon>Clostridia</taxon>
        <taxon>Eubacteriales</taxon>
        <taxon>Acutalibacteraceae</taxon>
        <taxon>Caproiciproducens</taxon>
    </lineage>
</organism>
<dbReference type="InterPro" id="IPR006638">
    <property type="entry name" value="Elp3/MiaA/NifB-like_rSAM"/>
</dbReference>
<dbReference type="InterPro" id="IPR005911">
    <property type="entry name" value="YhcC-like"/>
</dbReference>
<evidence type="ECO:0000256" key="1">
    <source>
        <dbReference type="ARBA" id="ARBA00001966"/>
    </source>
</evidence>
<evidence type="ECO:0000256" key="6">
    <source>
        <dbReference type="ARBA" id="ARBA00023014"/>
    </source>
</evidence>
<protein>
    <submittedName>
        <fullName evidence="8">TIGR01212 family radical SAM protein</fullName>
    </submittedName>
</protein>
<accession>A0ABT4BV62</accession>
<dbReference type="InterPro" id="IPR032432">
    <property type="entry name" value="Radical_SAM_C"/>
</dbReference>
<dbReference type="Proteomes" id="UP001082703">
    <property type="component" value="Unassembled WGS sequence"/>
</dbReference>
<dbReference type="EMBL" id="JAPOHA010000011">
    <property type="protein sequence ID" value="MCY1714784.1"/>
    <property type="molecule type" value="Genomic_DNA"/>
</dbReference>
<reference evidence="8 9" key="1">
    <citation type="submission" date="2022-11" db="EMBL/GenBank/DDBJ databases">
        <authorList>
            <person name="Caiyu Z."/>
        </authorList>
    </citation>
    <scope>NUCLEOTIDE SEQUENCE [LARGE SCALE GENOMIC DNA]</scope>
    <source>
        <strain evidence="8 9">YR-4</strain>
    </source>
</reference>
<evidence type="ECO:0000313" key="8">
    <source>
        <dbReference type="EMBL" id="MCY1714784.1"/>
    </source>
</evidence>
<dbReference type="RefSeq" id="WP_268058840.1">
    <property type="nucleotide sequence ID" value="NZ_JAPOHA010000011.1"/>
</dbReference>
<dbReference type="InterPro" id="IPR039661">
    <property type="entry name" value="ELP3"/>
</dbReference>
<dbReference type="NCBIfam" id="TIGR01212">
    <property type="entry name" value="TIGR01212 family radical SAM protein"/>
    <property type="match status" value="1"/>
</dbReference>
<dbReference type="Pfam" id="PF04055">
    <property type="entry name" value="Radical_SAM"/>
    <property type="match status" value="1"/>
</dbReference>
<dbReference type="PROSITE" id="PS51918">
    <property type="entry name" value="RADICAL_SAM"/>
    <property type="match status" value="1"/>
</dbReference>
<evidence type="ECO:0000259" key="7">
    <source>
        <dbReference type="PROSITE" id="PS51918"/>
    </source>
</evidence>
<keyword evidence="6" id="KW-0411">Iron-sulfur</keyword>
<evidence type="ECO:0000256" key="2">
    <source>
        <dbReference type="ARBA" id="ARBA00022485"/>
    </source>
</evidence>
<sequence length="319" mass="35707">MTGNPFLFSNDNKRYHTLNYHMKSVFQKRVFKAVIDAGFTCPNLDGTKGTGGCTYCRNGSGAFTHGPDKSVEEQIRAELARVRSKWKNADVIAYFQSHTNTYAPLAVLRNLYEKALAQDGVCGLSIATRADALEEDAMDYLEELSHRTYLTVELGLQSIHDCTAERINRGHTWAEFLAGYRALKARGIRVCVHMINGLPGETAPMMIETAETLGSLNVDAVKIHLLQIMEDTVLARQYENGEVLPMTKEEYLDIVCRQLEVLPPQTVIERITGDGVHDKLIAPRWGVDKIAVLGAIDQTLAARDTWQGKYYKPDEKKVL</sequence>
<name>A0ABT4BV62_9FIRM</name>
<dbReference type="SFLD" id="SFLDG01086">
    <property type="entry name" value="elongater_protein-like"/>
    <property type="match status" value="1"/>
</dbReference>
<dbReference type="SFLD" id="SFLDS00029">
    <property type="entry name" value="Radical_SAM"/>
    <property type="match status" value="1"/>
</dbReference>
<evidence type="ECO:0000256" key="3">
    <source>
        <dbReference type="ARBA" id="ARBA00022691"/>
    </source>
</evidence>